<dbReference type="SUPFAM" id="SSF81321">
    <property type="entry name" value="Family A G protein-coupled receptor-like"/>
    <property type="match status" value="1"/>
</dbReference>
<dbReference type="PANTHER" id="PTHR23021">
    <property type="entry name" value="SERPENTINE RECEPTOR, CLASS T"/>
    <property type="match status" value="1"/>
</dbReference>
<dbReference type="Gene3D" id="1.20.1070.10">
    <property type="entry name" value="Rhodopsin 7-helix transmembrane proteins"/>
    <property type="match status" value="1"/>
</dbReference>
<dbReference type="AlphaFoldDB" id="A0A8S1E956"/>
<dbReference type="EMBL" id="CADEPM010000001">
    <property type="protein sequence ID" value="CAB3396850.1"/>
    <property type="molecule type" value="Genomic_DNA"/>
</dbReference>
<feature type="transmembrane region" description="Helical" evidence="1">
    <location>
        <begin position="97"/>
        <end position="117"/>
    </location>
</feature>
<name>A0A8S1E956_9PELO</name>
<feature type="transmembrane region" description="Helical" evidence="1">
    <location>
        <begin position="129"/>
        <end position="148"/>
    </location>
</feature>
<dbReference type="Proteomes" id="UP000494206">
    <property type="component" value="Unassembled WGS sequence"/>
</dbReference>
<proteinExistence type="predicted"/>
<sequence>MGDDGLFQLNDDPFMIHTGIAYLFLSVWLLPLYGLIMTALYVRDRRQPNITNKLMNIINGCEAGQAICHVITSSVLFFPNLAIAYNPTVRIFGCTANTLFIGQFPATTVLAISRILIFTQVIQTKKMHIIIKMVLAISYIWLLFVLLYGCISQNMNFYPPAWGYDSSVAYADLFSILELCVTLPCLATSYISYIVIAFLIYTKKQSQSKTYRREELAIMIQYTFVTTYITVLIAMWHNGAYLFEMTPFANAFLNSCWIVASYINPIFLLLLNKQIRNEVKKLLKSR</sequence>
<keyword evidence="3" id="KW-1185">Reference proteome</keyword>
<organism evidence="2 3">
    <name type="scientific">Caenorhabditis bovis</name>
    <dbReference type="NCBI Taxonomy" id="2654633"/>
    <lineage>
        <taxon>Eukaryota</taxon>
        <taxon>Metazoa</taxon>
        <taxon>Ecdysozoa</taxon>
        <taxon>Nematoda</taxon>
        <taxon>Chromadorea</taxon>
        <taxon>Rhabditida</taxon>
        <taxon>Rhabditina</taxon>
        <taxon>Rhabditomorpha</taxon>
        <taxon>Rhabditoidea</taxon>
        <taxon>Rhabditidae</taxon>
        <taxon>Peloderinae</taxon>
        <taxon>Caenorhabditis</taxon>
    </lineage>
</organism>
<accession>A0A8S1E956</accession>
<feature type="transmembrane region" description="Helical" evidence="1">
    <location>
        <begin position="20"/>
        <end position="42"/>
    </location>
</feature>
<feature type="transmembrane region" description="Helical" evidence="1">
    <location>
        <begin position="63"/>
        <end position="85"/>
    </location>
</feature>
<reference evidence="2 3" key="1">
    <citation type="submission" date="2020-04" db="EMBL/GenBank/DDBJ databases">
        <authorList>
            <person name="Laetsch R D."/>
            <person name="Stevens L."/>
            <person name="Kumar S."/>
            <person name="Blaxter L. M."/>
        </authorList>
    </citation>
    <scope>NUCLEOTIDE SEQUENCE [LARGE SCALE GENOMIC DNA]</scope>
</reference>
<dbReference type="OrthoDB" id="5833348at2759"/>
<keyword evidence="1" id="KW-1133">Transmembrane helix</keyword>
<gene>
    <name evidence="2" type="ORF">CBOVIS_LOCUS350</name>
</gene>
<comment type="caution">
    <text evidence="2">The sequence shown here is derived from an EMBL/GenBank/DDBJ whole genome shotgun (WGS) entry which is preliminary data.</text>
</comment>
<evidence type="ECO:0000313" key="2">
    <source>
        <dbReference type="EMBL" id="CAB3396850.1"/>
    </source>
</evidence>
<keyword evidence="1" id="KW-0472">Membrane</keyword>
<feature type="transmembrane region" description="Helical" evidence="1">
    <location>
        <begin position="248"/>
        <end position="271"/>
    </location>
</feature>
<protein>
    <submittedName>
        <fullName evidence="2">Uncharacterized protein</fullName>
    </submittedName>
</protein>
<keyword evidence="1" id="KW-0812">Transmembrane</keyword>
<feature type="transmembrane region" description="Helical" evidence="1">
    <location>
        <begin position="168"/>
        <end position="201"/>
    </location>
</feature>
<evidence type="ECO:0000256" key="1">
    <source>
        <dbReference type="SAM" id="Phobius"/>
    </source>
</evidence>
<feature type="transmembrane region" description="Helical" evidence="1">
    <location>
        <begin position="216"/>
        <end position="236"/>
    </location>
</feature>
<dbReference type="Pfam" id="PF10321">
    <property type="entry name" value="7TM_GPCR_Srt"/>
    <property type="match status" value="1"/>
</dbReference>
<evidence type="ECO:0000313" key="3">
    <source>
        <dbReference type="Proteomes" id="UP000494206"/>
    </source>
</evidence>
<dbReference type="PANTHER" id="PTHR23021:SF33">
    <property type="entry name" value="SERPENTINE RECEPTOR, CLASS T"/>
    <property type="match status" value="1"/>
</dbReference>
<dbReference type="InterPro" id="IPR019425">
    <property type="entry name" value="7TM_GPCR_serpentine_rcpt_Srt"/>
</dbReference>